<comment type="caution">
    <text evidence="2">The sequence shown here is derived from an EMBL/GenBank/DDBJ whole genome shotgun (WGS) entry which is preliminary data.</text>
</comment>
<organism evidence="2 3">
    <name type="scientific">Callipepla squamata</name>
    <name type="common">Scaled quail</name>
    <dbReference type="NCBI Taxonomy" id="9009"/>
    <lineage>
        <taxon>Eukaryota</taxon>
        <taxon>Metazoa</taxon>
        <taxon>Chordata</taxon>
        <taxon>Craniata</taxon>
        <taxon>Vertebrata</taxon>
        <taxon>Euteleostomi</taxon>
        <taxon>Archelosauria</taxon>
        <taxon>Archosauria</taxon>
        <taxon>Dinosauria</taxon>
        <taxon>Saurischia</taxon>
        <taxon>Theropoda</taxon>
        <taxon>Coelurosauria</taxon>
        <taxon>Aves</taxon>
        <taxon>Neognathae</taxon>
        <taxon>Galloanserae</taxon>
        <taxon>Galliformes</taxon>
        <taxon>Odontophoridae</taxon>
        <taxon>Callipepla</taxon>
    </lineage>
</organism>
<feature type="signal peptide" evidence="1">
    <location>
        <begin position="1"/>
        <end position="18"/>
    </location>
</feature>
<dbReference type="STRING" id="9009.A0A226N925"/>
<feature type="chain" id="PRO_5011991188" evidence="1">
    <location>
        <begin position="19"/>
        <end position="124"/>
    </location>
</feature>
<accession>A0A226N925</accession>
<keyword evidence="1" id="KW-0732">Signal</keyword>
<dbReference type="Proteomes" id="UP000198323">
    <property type="component" value="Unassembled WGS sequence"/>
</dbReference>
<evidence type="ECO:0000313" key="2">
    <source>
        <dbReference type="EMBL" id="OXB63992.1"/>
    </source>
</evidence>
<sequence>MAARRLWALLVALRAGWCLLPQAGYLHPDEFFQSPEVMAESSNHPRHYTLLFAHTYMPPRSLLNINKKDPHVEVIDMAGSEEEALCRVYSHLYQGVNHAVPLVFLRNCLIFHMREDEPRPQKPI</sequence>
<proteinExistence type="predicted"/>
<protein>
    <submittedName>
        <fullName evidence="2">Uncharacterized protein</fullName>
    </submittedName>
</protein>
<evidence type="ECO:0000256" key="1">
    <source>
        <dbReference type="SAM" id="SignalP"/>
    </source>
</evidence>
<gene>
    <name evidence="2" type="ORF">ASZ78_014756</name>
</gene>
<evidence type="ECO:0000313" key="3">
    <source>
        <dbReference type="Proteomes" id="UP000198323"/>
    </source>
</evidence>
<dbReference type="EMBL" id="MCFN01000136">
    <property type="protein sequence ID" value="OXB63992.1"/>
    <property type="molecule type" value="Genomic_DNA"/>
</dbReference>
<name>A0A226N925_CALSU</name>
<dbReference type="OrthoDB" id="10066429at2759"/>
<keyword evidence="3" id="KW-1185">Reference proteome</keyword>
<reference evidence="2 3" key="1">
    <citation type="submission" date="2016-07" db="EMBL/GenBank/DDBJ databases">
        <title>Disparate Historic Effective Population Sizes Predicted by Modern Levels of Genome Diversity for the Scaled Quail (Callipepla squamata) and the Northern Bobwhite (Colinus virginianus): Inferences from First and Second Generation Draft Genome Assemblies for Sympatric New World Quail.</title>
        <authorList>
            <person name="Oldeschulte D.L."/>
            <person name="Halley Y.A."/>
            <person name="Bhattarai E.K."/>
            <person name="Brashear W.A."/>
            <person name="Hill J."/>
            <person name="Metz R.P."/>
            <person name="Johnson C.D."/>
            <person name="Rollins D."/>
            <person name="Peterson M.J."/>
            <person name="Bickhart D.M."/>
            <person name="Decker J.E."/>
            <person name="Seabury C.M."/>
        </authorList>
    </citation>
    <scope>NUCLEOTIDE SEQUENCE [LARGE SCALE GENOMIC DNA]</scope>
    <source>
        <strain evidence="2 3">Texas</strain>
        <tissue evidence="2">Leg muscle</tissue>
    </source>
</reference>
<dbReference type="AlphaFoldDB" id="A0A226N925"/>